<organism evidence="3 4">
    <name type="scientific">Riccia fluitans</name>
    <dbReference type="NCBI Taxonomy" id="41844"/>
    <lineage>
        <taxon>Eukaryota</taxon>
        <taxon>Viridiplantae</taxon>
        <taxon>Streptophyta</taxon>
        <taxon>Embryophyta</taxon>
        <taxon>Marchantiophyta</taxon>
        <taxon>Marchantiopsida</taxon>
        <taxon>Marchantiidae</taxon>
        <taxon>Marchantiales</taxon>
        <taxon>Ricciaceae</taxon>
        <taxon>Riccia</taxon>
    </lineage>
</organism>
<dbReference type="EMBL" id="JBHFFA010000002">
    <property type="protein sequence ID" value="KAL2643778.1"/>
    <property type="molecule type" value="Genomic_DNA"/>
</dbReference>
<accession>A0ABD1Z7T1</accession>
<keyword evidence="4" id="KW-1185">Reference proteome</keyword>
<evidence type="ECO:0000256" key="2">
    <source>
        <dbReference type="SAM" id="SignalP"/>
    </source>
</evidence>
<feature type="region of interest" description="Disordered" evidence="1">
    <location>
        <begin position="36"/>
        <end position="98"/>
    </location>
</feature>
<keyword evidence="2" id="KW-0732">Signal</keyword>
<dbReference type="Proteomes" id="UP001605036">
    <property type="component" value="Unassembled WGS sequence"/>
</dbReference>
<proteinExistence type="predicted"/>
<feature type="signal peptide" evidence="2">
    <location>
        <begin position="1"/>
        <end position="24"/>
    </location>
</feature>
<name>A0ABD1Z7T1_9MARC</name>
<evidence type="ECO:0000313" key="4">
    <source>
        <dbReference type="Proteomes" id="UP001605036"/>
    </source>
</evidence>
<sequence>MGRRQLERLGFFLMAMILVSYTAAFVFNGPKPAPTPPYYLQSPPPPRFSPKSPPPPVYFFKSPPPPNGKSPPPPYAKSPPPPAYNPKAPPPPYYRPYY</sequence>
<gene>
    <name evidence="3" type="ORF">R1flu_011365</name>
</gene>
<dbReference type="AlphaFoldDB" id="A0ABD1Z7T1"/>
<reference evidence="3 4" key="1">
    <citation type="submission" date="2024-09" db="EMBL/GenBank/DDBJ databases">
        <title>Chromosome-scale assembly of Riccia fluitans.</title>
        <authorList>
            <person name="Paukszto L."/>
            <person name="Sawicki J."/>
            <person name="Karawczyk K."/>
            <person name="Piernik-Szablinska J."/>
            <person name="Szczecinska M."/>
            <person name="Mazdziarz M."/>
        </authorList>
    </citation>
    <scope>NUCLEOTIDE SEQUENCE [LARGE SCALE GENOMIC DNA]</scope>
    <source>
        <strain evidence="3">Rf_01</strain>
        <tissue evidence="3">Aerial parts of the thallus</tissue>
    </source>
</reference>
<dbReference type="PRINTS" id="PR01217">
    <property type="entry name" value="PRICHEXTENSN"/>
</dbReference>
<evidence type="ECO:0000313" key="3">
    <source>
        <dbReference type="EMBL" id="KAL2643778.1"/>
    </source>
</evidence>
<evidence type="ECO:0008006" key="5">
    <source>
        <dbReference type="Google" id="ProtNLM"/>
    </source>
</evidence>
<evidence type="ECO:0000256" key="1">
    <source>
        <dbReference type="SAM" id="MobiDB-lite"/>
    </source>
</evidence>
<comment type="caution">
    <text evidence="3">The sequence shown here is derived from an EMBL/GenBank/DDBJ whole genome shotgun (WGS) entry which is preliminary data.</text>
</comment>
<protein>
    <recommendedName>
        <fullName evidence="5">Extensin</fullName>
    </recommendedName>
</protein>
<feature type="chain" id="PRO_5044810150" description="Extensin" evidence="2">
    <location>
        <begin position="25"/>
        <end position="98"/>
    </location>
</feature>